<dbReference type="AlphaFoldDB" id="A0AAV9W4L5"/>
<keyword evidence="3" id="KW-1185">Reference proteome</keyword>
<feature type="compositionally biased region" description="Basic and acidic residues" evidence="1">
    <location>
        <begin position="15"/>
        <end position="28"/>
    </location>
</feature>
<protein>
    <submittedName>
        <fullName evidence="2">Uncharacterized protein</fullName>
    </submittedName>
</protein>
<dbReference type="EMBL" id="JAVHJL010000006">
    <property type="protein sequence ID" value="KAK6501242.1"/>
    <property type="molecule type" value="Genomic_DNA"/>
</dbReference>
<evidence type="ECO:0000313" key="3">
    <source>
        <dbReference type="Proteomes" id="UP001370758"/>
    </source>
</evidence>
<name>A0AAV9W4L5_9PEZI</name>
<accession>A0AAV9W4L5</accession>
<gene>
    <name evidence="2" type="ORF">TWF481_009085</name>
</gene>
<proteinExistence type="predicted"/>
<evidence type="ECO:0000313" key="2">
    <source>
        <dbReference type="EMBL" id="KAK6501242.1"/>
    </source>
</evidence>
<sequence>MPPRFKQSIREFLAERAREKARGGRDGTNESNSPKPKRQAPRPTTREERIRARERAIAVRIDNQIKKAEGLTNGDEIEELDLRDICVLCNDTVTEKSFMTEAKEGLYFCVDCGYASTSKSRS</sequence>
<comment type="caution">
    <text evidence="2">The sequence shown here is derived from an EMBL/GenBank/DDBJ whole genome shotgun (WGS) entry which is preliminary data.</text>
</comment>
<evidence type="ECO:0000256" key="1">
    <source>
        <dbReference type="SAM" id="MobiDB-lite"/>
    </source>
</evidence>
<reference evidence="2 3" key="1">
    <citation type="submission" date="2023-08" db="EMBL/GenBank/DDBJ databases">
        <authorList>
            <person name="Palmer J.M."/>
        </authorList>
    </citation>
    <scope>NUCLEOTIDE SEQUENCE [LARGE SCALE GENOMIC DNA]</scope>
    <source>
        <strain evidence="2 3">TWF481</strain>
    </source>
</reference>
<organism evidence="2 3">
    <name type="scientific">Arthrobotrys musiformis</name>
    <dbReference type="NCBI Taxonomy" id="47236"/>
    <lineage>
        <taxon>Eukaryota</taxon>
        <taxon>Fungi</taxon>
        <taxon>Dikarya</taxon>
        <taxon>Ascomycota</taxon>
        <taxon>Pezizomycotina</taxon>
        <taxon>Orbiliomycetes</taxon>
        <taxon>Orbiliales</taxon>
        <taxon>Orbiliaceae</taxon>
        <taxon>Arthrobotrys</taxon>
    </lineage>
</organism>
<dbReference type="Proteomes" id="UP001370758">
    <property type="component" value="Unassembled WGS sequence"/>
</dbReference>
<feature type="region of interest" description="Disordered" evidence="1">
    <location>
        <begin position="15"/>
        <end position="49"/>
    </location>
</feature>